<sequence>MVHENNHPDKRLKLFIGTLVLLLILISSSIFFFVRTQGSRERNSASSAVTATTTPKLTPTQTLTSQPLFAEYFIDNSKGWYLSDVADYTRTISDGKLMLAATNHKILVESLPSNTKFDNCILTVAFTLQQGDAQDSVGVYVRGDSNLDHDYRIDIYGDSTYAINKETLDAQNMPMETTLIPRTHSSLLAPVGRANVLRVIMKGPELVLMINDNVVNSITDLDYTRGQIALFVANGSTSEGVKASFGRVEVDSVPDVTPVP</sequence>
<keyword evidence="1" id="KW-0472">Membrane</keyword>
<gene>
    <name evidence="3" type="ORF">EPA93_47000</name>
</gene>
<reference evidence="3 4" key="1">
    <citation type="submission" date="2019-01" db="EMBL/GenBank/DDBJ databases">
        <title>Ktedonosporobacter rubrisoli SCAWS-G2.</title>
        <authorList>
            <person name="Huang Y."/>
            <person name="Yan B."/>
        </authorList>
    </citation>
    <scope>NUCLEOTIDE SEQUENCE [LARGE SCALE GENOMIC DNA]</scope>
    <source>
        <strain evidence="3 4">SCAWS-G2</strain>
    </source>
</reference>
<keyword evidence="1" id="KW-1133">Transmembrane helix</keyword>
<dbReference type="EMBL" id="CP035758">
    <property type="protein sequence ID" value="QBD83114.1"/>
    <property type="molecule type" value="Genomic_DNA"/>
</dbReference>
<dbReference type="KEGG" id="kbs:EPA93_47000"/>
<feature type="transmembrane region" description="Helical" evidence="1">
    <location>
        <begin position="12"/>
        <end position="34"/>
    </location>
</feature>
<dbReference type="InterPro" id="IPR010496">
    <property type="entry name" value="AL/BT2_dom"/>
</dbReference>
<evidence type="ECO:0000259" key="2">
    <source>
        <dbReference type="Pfam" id="PF06439"/>
    </source>
</evidence>
<evidence type="ECO:0000256" key="1">
    <source>
        <dbReference type="SAM" id="Phobius"/>
    </source>
</evidence>
<name>A0A4P6K4J2_KTERU</name>
<feature type="domain" description="3-keto-alpha-glucoside-1,2-lyase/3-keto-2-hydroxy-glucal hydratase" evidence="2">
    <location>
        <begin position="78"/>
        <end position="233"/>
    </location>
</feature>
<dbReference type="Proteomes" id="UP000290365">
    <property type="component" value="Chromosome"/>
</dbReference>
<evidence type="ECO:0000313" key="3">
    <source>
        <dbReference type="EMBL" id="QBD83114.1"/>
    </source>
</evidence>
<organism evidence="3 4">
    <name type="scientific">Ktedonosporobacter rubrisoli</name>
    <dbReference type="NCBI Taxonomy" id="2509675"/>
    <lineage>
        <taxon>Bacteria</taxon>
        <taxon>Bacillati</taxon>
        <taxon>Chloroflexota</taxon>
        <taxon>Ktedonobacteria</taxon>
        <taxon>Ktedonobacterales</taxon>
        <taxon>Ktedonosporobacteraceae</taxon>
        <taxon>Ktedonosporobacter</taxon>
    </lineage>
</organism>
<dbReference type="Pfam" id="PF06439">
    <property type="entry name" value="3keto-disac_hyd"/>
    <property type="match status" value="1"/>
</dbReference>
<keyword evidence="1" id="KW-0812">Transmembrane</keyword>
<accession>A0A4P6K4J2</accession>
<keyword evidence="4" id="KW-1185">Reference proteome</keyword>
<dbReference type="RefSeq" id="WP_129894181.1">
    <property type="nucleotide sequence ID" value="NZ_CP035758.1"/>
</dbReference>
<protein>
    <submittedName>
        <fullName evidence="3">DUF1080 domain-containing protein</fullName>
    </submittedName>
</protein>
<dbReference type="Gene3D" id="2.60.120.560">
    <property type="entry name" value="Exo-inulinase, domain 1"/>
    <property type="match status" value="1"/>
</dbReference>
<dbReference type="OrthoDB" id="149977at2"/>
<dbReference type="GO" id="GO:0016787">
    <property type="term" value="F:hydrolase activity"/>
    <property type="evidence" value="ECO:0007669"/>
    <property type="project" value="InterPro"/>
</dbReference>
<evidence type="ECO:0000313" key="4">
    <source>
        <dbReference type="Proteomes" id="UP000290365"/>
    </source>
</evidence>
<dbReference type="AlphaFoldDB" id="A0A4P6K4J2"/>
<proteinExistence type="predicted"/>